<dbReference type="FunFam" id="3.40.50.2000:FF:000072">
    <property type="entry name" value="Glycosyl transferase"/>
    <property type="match status" value="1"/>
</dbReference>
<evidence type="ECO:0000313" key="7">
    <source>
        <dbReference type="Proteomes" id="UP000462152"/>
    </source>
</evidence>
<dbReference type="SUPFAM" id="SSF53756">
    <property type="entry name" value="UDP-Glycosyltransferase/glycogen phosphorylase"/>
    <property type="match status" value="1"/>
</dbReference>
<keyword evidence="7" id="KW-1185">Reference proteome</keyword>
<reference evidence="6 7" key="1">
    <citation type="submission" date="2019-12" db="EMBL/GenBank/DDBJ databases">
        <authorList>
            <person name="Li J."/>
            <person name="Shi Y."/>
            <person name="Xu G."/>
            <person name="Xiao D."/>
            <person name="Ran X."/>
        </authorList>
    </citation>
    <scope>NUCLEOTIDE SEQUENCE [LARGE SCALE GENOMIC DNA]</scope>
    <source>
        <strain evidence="6 7">JCM 15915</strain>
    </source>
</reference>
<evidence type="ECO:0000313" key="6">
    <source>
        <dbReference type="EMBL" id="MUN55066.1"/>
    </source>
</evidence>
<dbReference type="InterPro" id="IPR048284">
    <property type="entry name" value="EryCIII-like_N"/>
</dbReference>
<dbReference type="Proteomes" id="UP000462152">
    <property type="component" value="Unassembled WGS sequence"/>
</dbReference>
<dbReference type="Pfam" id="PF21036">
    <property type="entry name" value="EryCIII-like_N"/>
    <property type="match status" value="1"/>
</dbReference>
<keyword evidence="2" id="KW-0328">Glycosyltransferase</keyword>
<dbReference type="InterPro" id="IPR050426">
    <property type="entry name" value="Glycosyltransferase_28"/>
</dbReference>
<dbReference type="Pfam" id="PF06722">
    <property type="entry name" value="EryCIII-like_C"/>
    <property type="match status" value="1"/>
</dbReference>
<feature type="domain" description="Erythromycin biosynthesis protein CIII-like C-terminal" evidence="4">
    <location>
        <begin position="227"/>
        <end position="364"/>
    </location>
</feature>
<evidence type="ECO:0000259" key="4">
    <source>
        <dbReference type="Pfam" id="PF06722"/>
    </source>
</evidence>
<comment type="similarity">
    <text evidence="1">Belongs to the glycosyltransferase 28 family.</text>
</comment>
<dbReference type="PANTHER" id="PTHR48050:SF13">
    <property type="entry name" value="STEROL 3-BETA-GLUCOSYLTRANSFERASE UGT80A2"/>
    <property type="match status" value="1"/>
</dbReference>
<dbReference type="AlphaFoldDB" id="A0A7K1LIQ0"/>
<dbReference type="InterPro" id="IPR010610">
    <property type="entry name" value="EryCIII-like_C"/>
</dbReference>
<evidence type="ECO:0000256" key="1">
    <source>
        <dbReference type="ARBA" id="ARBA00006962"/>
    </source>
</evidence>
<dbReference type="GO" id="GO:0008194">
    <property type="term" value="F:UDP-glycosyltransferase activity"/>
    <property type="evidence" value="ECO:0007669"/>
    <property type="project" value="InterPro"/>
</dbReference>
<evidence type="ECO:0000256" key="3">
    <source>
        <dbReference type="ARBA" id="ARBA00022679"/>
    </source>
</evidence>
<evidence type="ECO:0000256" key="2">
    <source>
        <dbReference type="ARBA" id="ARBA00022676"/>
    </source>
</evidence>
<dbReference type="GO" id="GO:0017000">
    <property type="term" value="P:antibiotic biosynthetic process"/>
    <property type="evidence" value="ECO:0007669"/>
    <property type="project" value="UniProtKB-ARBA"/>
</dbReference>
<keyword evidence="3" id="KW-0808">Transferase</keyword>
<name>A0A7K1LIQ0_9MICC</name>
<evidence type="ECO:0000259" key="5">
    <source>
        <dbReference type="Pfam" id="PF21036"/>
    </source>
</evidence>
<proteinExistence type="inferred from homology"/>
<sequence>MRVLVIGPPLYGLLYPVISLAQGLRASGHDVVVGTAGDMSHRVAEAGLVSFDAAPGLDPDAEYRRREEERKRANIGTAPGDFSFFSHEMTDRLVEFTGSWTPDLIVYPPLGVVGRLLGARFGIPTVLQTVGFAHQQKHVDTVTHSLREKFAQHGVSEPREDLTWLDVAPPSMSVLDHPSELTMPLRYVPYNGGAVFQDWWVRPDRPRVLVSLGTLKPMVDGLDLIDWVLHRADELDAQVVLQLKDNAREELVEELPDNVTLTDWIPMGGLVENSDVFIHHGGAGNTFTALAAGVPQIVFGEGADRPMNARIVQERGCGIVPGDGGLTAETIRSVVHGPEYREQAEEVRSEIRGMPGPAEVADRLSGVLVGV</sequence>
<dbReference type="Gene3D" id="3.40.50.2000">
    <property type="entry name" value="Glycogen Phosphorylase B"/>
    <property type="match status" value="2"/>
</dbReference>
<dbReference type="RefSeq" id="WP_129315425.1">
    <property type="nucleotide sequence ID" value="NZ_CP197643.1"/>
</dbReference>
<gene>
    <name evidence="6" type="ORF">GMA10_07565</name>
</gene>
<feature type="domain" description="Erythromycin biosynthesis protein CIII-like N-terminal" evidence="5">
    <location>
        <begin position="23"/>
        <end position="213"/>
    </location>
</feature>
<dbReference type="EMBL" id="WOGT01000003">
    <property type="protein sequence ID" value="MUN55066.1"/>
    <property type="molecule type" value="Genomic_DNA"/>
</dbReference>
<accession>A0A7K1LIQ0</accession>
<comment type="caution">
    <text evidence="6">The sequence shown here is derived from an EMBL/GenBank/DDBJ whole genome shotgun (WGS) entry which is preliminary data.</text>
</comment>
<dbReference type="OrthoDB" id="6620093at2"/>
<dbReference type="InterPro" id="IPR002213">
    <property type="entry name" value="UDP_glucos_trans"/>
</dbReference>
<dbReference type="PANTHER" id="PTHR48050">
    <property type="entry name" value="STEROL 3-BETA-GLUCOSYLTRANSFERASE"/>
    <property type="match status" value="1"/>
</dbReference>
<dbReference type="GO" id="GO:0016758">
    <property type="term" value="F:hexosyltransferase activity"/>
    <property type="evidence" value="ECO:0007669"/>
    <property type="project" value="UniProtKB-ARBA"/>
</dbReference>
<dbReference type="CDD" id="cd03784">
    <property type="entry name" value="GT1_Gtf-like"/>
    <property type="match status" value="1"/>
</dbReference>
<protein>
    <submittedName>
        <fullName evidence="6">DUF1205 domain-containing protein</fullName>
    </submittedName>
</protein>
<organism evidence="6 7">
    <name type="scientific">Rothia koreensis</name>
    <dbReference type="NCBI Taxonomy" id="592378"/>
    <lineage>
        <taxon>Bacteria</taxon>
        <taxon>Bacillati</taxon>
        <taxon>Actinomycetota</taxon>
        <taxon>Actinomycetes</taxon>
        <taxon>Micrococcales</taxon>
        <taxon>Micrococcaceae</taxon>
        <taxon>Rothia</taxon>
    </lineage>
</organism>